<feature type="domain" description="Ice-binding protein C-terminal" evidence="2">
    <location>
        <begin position="209"/>
        <end position="230"/>
    </location>
</feature>
<accession>A0ABU5DC66</accession>
<evidence type="ECO:0000256" key="1">
    <source>
        <dbReference type="SAM" id="SignalP"/>
    </source>
</evidence>
<evidence type="ECO:0000313" key="4">
    <source>
        <dbReference type="Proteomes" id="UP001285263"/>
    </source>
</evidence>
<evidence type="ECO:0000259" key="2">
    <source>
        <dbReference type="Pfam" id="PF07589"/>
    </source>
</evidence>
<protein>
    <submittedName>
        <fullName evidence="3">PEP-CTERM sorting domain-containing protein</fullName>
    </submittedName>
</protein>
<proteinExistence type="predicted"/>
<dbReference type="Pfam" id="PF07589">
    <property type="entry name" value="PEP-CTERM"/>
    <property type="match status" value="1"/>
</dbReference>
<evidence type="ECO:0000313" key="3">
    <source>
        <dbReference type="EMBL" id="MDY0743882.1"/>
    </source>
</evidence>
<sequence>MKTIKTALACLTLATALPAAATVVVNFDTEAAQNLSAFVDATKFTYAQGAVTIGGVPSPITGPVTNDAVLLAASKTVGGRGSFYGSTDPTAPPTSNVGALTLVADSFLISIADGFNGLFTIDFAGQGEAHLAAFDRAGNMIGDPFASSSTDNSGCVYQSDSDYSCNWKTLSFDLGADTQIYSVEVFGASDLEWFDNITIAHVGPNDTDTVPEPGTIALSLAALGALGWSRTRIALRR</sequence>
<dbReference type="RefSeq" id="WP_320421797.1">
    <property type="nucleotide sequence ID" value="NZ_JAXCLA010000002.1"/>
</dbReference>
<feature type="chain" id="PRO_5046905355" evidence="1">
    <location>
        <begin position="22"/>
        <end position="237"/>
    </location>
</feature>
<comment type="caution">
    <text evidence="3">The sequence shown here is derived from an EMBL/GenBank/DDBJ whole genome shotgun (WGS) entry which is preliminary data.</text>
</comment>
<keyword evidence="1" id="KW-0732">Signal</keyword>
<keyword evidence="4" id="KW-1185">Reference proteome</keyword>
<gene>
    <name evidence="3" type="ORF">SNE35_05175</name>
</gene>
<dbReference type="NCBIfam" id="TIGR02595">
    <property type="entry name" value="PEP_CTERM"/>
    <property type="match status" value="1"/>
</dbReference>
<reference evidence="3 4" key="1">
    <citation type="submission" date="2023-11" db="EMBL/GenBank/DDBJ databases">
        <title>Paucibacter sp. nov., isolated from fresh soil in Korea.</title>
        <authorList>
            <person name="Le N.T.T."/>
        </authorList>
    </citation>
    <scope>NUCLEOTIDE SEQUENCE [LARGE SCALE GENOMIC DNA]</scope>
    <source>
        <strain evidence="3 4">R3-3</strain>
    </source>
</reference>
<dbReference type="EMBL" id="JAXCLA010000002">
    <property type="protein sequence ID" value="MDY0743882.1"/>
    <property type="molecule type" value="Genomic_DNA"/>
</dbReference>
<dbReference type="InterPro" id="IPR013424">
    <property type="entry name" value="Ice-binding_C"/>
</dbReference>
<dbReference type="Proteomes" id="UP001285263">
    <property type="component" value="Unassembled WGS sequence"/>
</dbReference>
<name>A0ABU5DC66_9BURK</name>
<organism evidence="3 4">
    <name type="scientific">Roseateles agri</name>
    <dbReference type="NCBI Taxonomy" id="3098619"/>
    <lineage>
        <taxon>Bacteria</taxon>
        <taxon>Pseudomonadati</taxon>
        <taxon>Pseudomonadota</taxon>
        <taxon>Betaproteobacteria</taxon>
        <taxon>Burkholderiales</taxon>
        <taxon>Sphaerotilaceae</taxon>
        <taxon>Roseateles</taxon>
    </lineage>
</organism>
<feature type="signal peptide" evidence="1">
    <location>
        <begin position="1"/>
        <end position="21"/>
    </location>
</feature>